<evidence type="ECO:0000313" key="2">
    <source>
        <dbReference type="Proteomes" id="UP001363151"/>
    </source>
</evidence>
<dbReference type="Proteomes" id="UP001363151">
    <property type="component" value="Unassembled WGS sequence"/>
</dbReference>
<comment type="caution">
    <text evidence="1">The sequence shown here is derived from an EMBL/GenBank/DDBJ whole genome shotgun (WGS) entry which is preliminary data.</text>
</comment>
<name>A0ABR1FV02_AURAN</name>
<keyword evidence="2" id="KW-1185">Reference proteome</keyword>
<evidence type="ECO:0000313" key="1">
    <source>
        <dbReference type="EMBL" id="KAK7239210.1"/>
    </source>
</evidence>
<sequence>MAAGSRSGPTCRSVLRVTSSVTEKLLRHLCFEETDYDKAGSETGSSDTSEIKSYVRAFHATTPAARYGAGAVARRVRRDVATSSRSVAVRIPVRVAVVVVVGGGGGGGGGGGDDDAATTLDESAHLSCTDDDLCVASE</sequence>
<accession>A0ABR1FV02</accession>
<proteinExistence type="predicted"/>
<reference evidence="1 2" key="1">
    <citation type="submission" date="2024-03" db="EMBL/GenBank/DDBJ databases">
        <title>Aureococcus anophagefferens CCMP1851 and Kratosvirus quantuckense: Draft genome of a second virus-susceptible host strain in the model system.</title>
        <authorList>
            <person name="Chase E."/>
            <person name="Truchon A.R."/>
            <person name="Schepens W."/>
            <person name="Wilhelm S.W."/>
        </authorList>
    </citation>
    <scope>NUCLEOTIDE SEQUENCE [LARGE SCALE GENOMIC DNA]</scope>
    <source>
        <strain evidence="1 2">CCMP1851</strain>
    </source>
</reference>
<organism evidence="1 2">
    <name type="scientific">Aureococcus anophagefferens</name>
    <name type="common">Harmful bloom alga</name>
    <dbReference type="NCBI Taxonomy" id="44056"/>
    <lineage>
        <taxon>Eukaryota</taxon>
        <taxon>Sar</taxon>
        <taxon>Stramenopiles</taxon>
        <taxon>Ochrophyta</taxon>
        <taxon>Pelagophyceae</taxon>
        <taxon>Pelagomonadales</taxon>
        <taxon>Pelagomonadaceae</taxon>
        <taxon>Aureococcus</taxon>
    </lineage>
</organism>
<gene>
    <name evidence="1" type="ORF">SO694_00024210</name>
</gene>
<dbReference type="EMBL" id="JBBJCI010000225">
    <property type="protein sequence ID" value="KAK7239210.1"/>
    <property type="molecule type" value="Genomic_DNA"/>
</dbReference>
<protein>
    <submittedName>
        <fullName evidence="1">Uncharacterized protein</fullName>
    </submittedName>
</protein>